<comment type="similarity">
    <text evidence="1">Belongs to the outer membrane factor (OMF) (TC 1.B.17) family.</text>
</comment>
<evidence type="ECO:0000313" key="2">
    <source>
        <dbReference type="EMBL" id="AOU99736.1"/>
    </source>
</evidence>
<dbReference type="Proteomes" id="UP000095401">
    <property type="component" value="Chromosome"/>
</dbReference>
<dbReference type="AlphaFoldDB" id="A0A1D8ITE0"/>
<dbReference type="InterPro" id="IPR003423">
    <property type="entry name" value="OMP_efflux"/>
</dbReference>
<dbReference type="InterPro" id="IPR010131">
    <property type="entry name" value="MdtP/NodT-like"/>
</dbReference>
<name>A0A1D8ITE0_9GAMM</name>
<organism evidence="2 3">
    <name type="scientific">Acidihalobacter yilgarnensis</name>
    <dbReference type="NCBI Taxonomy" id="2819280"/>
    <lineage>
        <taxon>Bacteria</taxon>
        <taxon>Pseudomonadati</taxon>
        <taxon>Pseudomonadota</taxon>
        <taxon>Gammaproteobacteria</taxon>
        <taxon>Chromatiales</taxon>
        <taxon>Ectothiorhodospiraceae</taxon>
        <taxon>Acidihalobacter</taxon>
    </lineage>
</organism>
<dbReference type="Gene3D" id="1.20.1600.10">
    <property type="entry name" value="Outer membrane efflux proteins (OEP)"/>
    <property type="match status" value="1"/>
</dbReference>
<dbReference type="SUPFAM" id="SSF56954">
    <property type="entry name" value="Outer membrane efflux proteins (OEP)"/>
    <property type="match status" value="1"/>
</dbReference>
<protein>
    <submittedName>
        <fullName evidence="2">Cobalt transporter</fullName>
    </submittedName>
</protein>
<dbReference type="Pfam" id="PF02321">
    <property type="entry name" value="OEP"/>
    <property type="match status" value="1"/>
</dbReference>
<sequence>MGFCVRNFRLLVVFFKCLLGLGLLFDMTLANADTLSLKNAEVLLIRDNPSLAMATQRILALQHLAKAAGQLADPQLSLRAVNVPTDSFSLSQQPMTLLRLGVAQTFPPFGKLGLMDDRIQARAFGQRYARETKHAELVFGLRRAWVSAVYLQYAQETVRRQKTLAHESVLAAMAAFRSGMYPQSDVLRARLAMENLSNDESALAADEATDIASIAQYIGIDQVPIIVHKWPELPSAYENIEKHLFSQPILREAQVKVRAAQFNLQIAKKNYLPTVTIDASYGKSFFPGSPDYFSVGISMTLPIFSGDRINQTVDSANAQVMVAKFDERNQQLALSQQVRSATAKYTSLSEKLARMETKILPLARAGFQSTLAAYTSGNNTMSAVLEAQQAVLASELQTLQYRRDQLIEQAKLDYLATSSQEQP</sequence>
<proteinExistence type="inferred from homology"/>
<gene>
    <name evidence="2" type="ORF">BI364_13495</name>
</gene>
<evidence type="ECO:0000313" key="3">
    <source>
        <dbReference type="Proteomes" id="UP000095401"/>
    </source>
</evidence>
<dbReference type="GO" id="GO:0015562">
    <property type="term" value="F:efflux transmembrane transporter activity"/>
    <property type="evidence" value="ECO:0007669"/>
    <property type="project" value="InterPro"/>
</dbReference>
<keyword evidence="3" id="KW-1185">Reference proteome</keyword>
<accession>A0A1D8ITE0</accession>
<reference evidence="3" key="1">
    <citation type="submission" date="2016-09" db="EMBL/GenBank/DDBJ databases">
        <title>Acidihalobacter prosperus F5.</title>
        <authorList>
            <person name="Khaleque H.N."/>
            <person name="Ramsay J.P."/>
            <person name="Kaksonen A.H."/>
            <person name="Boxall N.J."/>
            <person name="Watkin E.L.J."/>
        </authorList>
    </citation>
    <scope>NUCLEOTIDE SEQUENCE [LARGE SCALE GENOMIC DNA]</scope>
    <source>
        <strain evidence="3">F5</strain>
    </source>
</reference>
<dbReference type="EMBL" id="CP017415">
    <property type="protein sequence ID" value="AOU99736.1"/>
    <property type="molecule type" value="Genomic_DNA"/>
</dbReference>
<dbReference type="PANTHER" id="PTHR30203">
    <property type="entry name" value="OUTER MEMBRANE CATION EFFLUX PROTEIN"/>
    <property type="match status" value="1"/>
</dbReference>
<evidence type="ECO:0000256" key="1">
    <source>
        <dbReference type="ARBA" id="ARBA00007613"/>
    </source>
</evidence>
<dbReference type="KEGG" id="aprs:BI364_13495"/>